<dbReference type="Ensembl" id="ENSSANT00000056096.1">
    <property type="protein sequence ID" value="ENSSANP00000052762.1"/>
    <property type="gene ID" value="ENSSANG00000026402.1"/>
</dbReference>
<organism evidence="3 4">
    <name type="scientific">Sinocyclocheilus anshuiensis</name>
    <dbReference type="NCBI Taxonomy" id="1608454"/>
    <lineage>
        <taxon>Eukaryota</taxon>
        <taxon>Metazoa</taxon>
        <taxon>Chordata</taxon>
        <taxon>Craniata</taxon>
        <taxon>Vertebrata</taxon>
        <taxon>Euteleostomi</taxon>
        <taxon>Actinopterygii</taxon>
        <taxon>Neopterygii</taxon>
        <taxon>Teleostei</taxon>
        <taxon>Ostariophysi</taxon>
        <taxon>Cypriniformes</taxon>
        <taxon>Cyprinidae</taxon>
        <taxon>Cyprininae</taxon>
        <taxon>Sinocyclocheilus</taxon>
    </lineage>
</organism>
<reference evidence="3" key="1">
    <citation type="submission" date="2025-08" db="UniProtKB">
        <authorList>
            <consortium name="Ensembl"/>
        </authorList>
    </citation>
    <scope>IDENTIFICATION</scope>
</reference>
<reference evidence="3" key="2">
    <citation type="submission" date="2025-09" db="UniProtKB">
        <authorList>
            <consortium name="Ensembl"/>
        </authorList>
    </citation>
    <scope>IDENTIFICATION</scope>
</reference>
<dbReference type="InterPro" id="IPR001304">
    <property type="entry name" value="C-type_lectin-like"/>
</dbReference>
<dbReference type="Gene3D" id="3.10.100.10">
    <property type="entry name" value="Mannose-Binding Protein A, subunit A"/>
    <property type="match status" value="1"/>
</dbReference>
<keyword evidence="1" id="KW-0812">Transmembrane</keyword>
<dbReference type="Pfam" id="PF00059">
    <property type="entry name" value="Lectin_C"/>
    <property type="match status" value="1"/>
</dbReference>
<evidence type="ECO:0000313" key="4">
    <source>
        <dbReference type="Proteomes" id="UP000472260"/>
    </source>
</evidence>
<keyword evidence="4" id="KW-1185">Reference proteome</keyword>
<dbReference type="SUPFAM" id="SSF56436">
    <property type="entry name" value="C-type lectin-like"/>
    <property type="match status" value="1"/>
</dbReference>
<dbReference type="PANTHER" id="PTHR45784:SF3">
    <property type="entry name" value="C-TYPE LECTIN DOMAIN FAMILY 4 MEMBER K-LIKE-RELATED"/>
    <property type="match status" value="1"/>
</dbReference>
<protein>
    <recommendedName>
        <fullName evidence="2">C-type lectin domain-containing protein</fullName>
    </recommendedName>
</protein>
<dbReference type="PANTHER" id="PTHR45784">
    <property type="entry name" value="C-TYPE LECTIN DOMAIN FAMILY 20 MEMBER A-RELATED"/>
    <property type="match status" value="1"/>
</dbReference>
<dbReference type="InterPro" id="IPR016186">
    <property type="entry name" value="C-type_lectin-like/link_sf"/>
</dbReference>
<evidence type="ECO:0000313" key="3">
    <source>
        <dbReference type="Ensembl" id="ENSSANP00000052762.1"/>
    </source>
</evidence>
<feature type="domain" description="C-type lectin" evidence="2">
    <location>
        <begin position="101"/>
        <end position="160"/>
    </location>
</feature>
<evidence type="ECO:0000256" key="1">
    <source>
        <dbReference type="SAM" id="Phobius"/>
    </source>
</evidence>
<keyword evidence="1" id="KW-1133">Transmembrane helix</keyword>
<keyword evidence="1" id="KW-0472">Membrane</keyword>
<evidence type="ECO:0000259" key="2">
    <source>
        <dbReference type="PROSITE" id="PS50041"/>
    </source>
</evidence>
<feature type="transmembrane region" description="Helical" evidence="1">
    <location>
        <begin position="154"/>
        <end position="179"/>
    </location>
</feature>
<dbReference type="Proteomes" id="UP000472260">
    <property type="component" value="Unassembled WGS sequence"/>
</dbReference>
<dbReference type="PROSITE" id="PS50041">
    <property type="entry name" value="C_TYPE_LECTIN_2"/>
    <property type="match status" value="1"/>
</dbReference>
<sequence length="193" mass="22481">MVTFYSSVILKGKTLQVNRIKKILKRLLFVLHVLIACCCFFHVQMGHYPTKCTNLLTFQEHSSEDRLKPGSKLLFSFVVILENMDVNLQLTKMIQDYTCAWIGLFRDSWTWSDQTNTSSSLRWALGQPDNSFGRDSCAALDYDGQIADESCSRLYYFLCQTSMVLFKSFYFLLLLYCLVSRIFNLNRIFTLHI</sequence>
<name>A0A671P9P0_9TELE</name>
<accession>A0A671P9P0</accession>
<proteinExistence type="predicted"/>
<dbReference type="InterPro" id="IPR016187">
    <property type="entry name" value="CTDL_fold"/>
</dbReference>
<feature type="transmembrane region" description="Helical" evidence="1">
    <location>
        <begin position="23"/>
        <end position="43"/>
    </location>
</feature>
<dbReference type="AlphaFoldDB" id="A0A671P9P0"/>
<dbReference type="SMART" id="SM00034">
    <property type="entry name" value="CLECT"/>
    <property type="match status" value="1"/>
</dbReference>